<keyword evidence="2" id="KW-0808">Transferase</keyword>
<dbReference type="Gene3D" id="3.40.50.10840">
    <property type="entry name" value="Putative sugar-binding, N-terminal domain"/>
    <property type="match status" value="1"/>
</dbReference>
<evidence type="ECO:0000313" key="9">
    <source>
        <dbReference type="EMBL" id="MEN2767161.1"/>
    </source>
</evidence>
<dbReference type="InterPro" id="IPR037051">
    <property type="entry name" value="4-carb_acid_sugar_kinase_N_sf"/>
</dbReference>
<evidence type="ECO:0000256" key="1">
    <source>
        <dbReference type="ARBA" id="ARBA00005715"/>
    </source>
</evidence>
<dbReference type="SUPFAM" id="SSF142764">
    <property type="entry name" value="YgbK-like"/>
    <property type="match status" value="1"/>
</dbReference>
<keyword evidence="6" id="KW-0119">Carbohydrate metabolism</keyword>
<evidence type="ECO:0000313" key="10">
    <source>
        <dbReference type="Proteomes" id="UP001444625"/>
    </source>
</evidence>
<keyword evidence="3" id="KW-0547">Nucleotide-binding</keyword>
<evidence type="ECO:0000256" key="3">
    <source>
        <dbReference type="ARBA" id="ARBA00022741"/>
    </source>
</evidence>
<feature type="domain" description="Four-carbon acid sugar kinase N-terminal" evidence="7">
    <location>
        <begin position="4"/>
        <end position="228"/>
    </location>
</feature>
<evidence type="ECO:0000256" key="6">
    <source>
        <dbReference type="ARBA" id="ARBA00023277"/>
    </source>
</evidence>
<protein>
    <submittedName>
        <fullName evidence="9">Four-carbon acid sugar kinase family protein</fullName>
    </submittedName>
</protein>
<feature type="domain" description="Four-carbon acid sugar kinase nucleotide binding" evidence="8">
    <location>
        <begin position="245"/>
        <end position="416"/>
    </location>
</feature>
<dbReference type="Pfam" id="PF07005">
    <property type="entry name" value="SBD_N"/>
    <property type="match status" value="1"/>
</dbReference>
<accession>A0ABU9XHG2</accession>
<evidence type="ECO:0000259" key="8">
    <source>
        <dbReference type="Pfam" id="PF17042"/>
    </source>
</evidence>
<dbReference type="GO" id="GO:0016301">
    <property type="term" value="F:kinase activity"/>
    <property type="evidence" value="ECO:0007669"/>
    <property type="project" value="UniProtKB-KW"/>
</dbReference>
<evidence type="ECO:0000256" key="5">
    <source>
        <dbReference type="ARBA" id="ARBA00022840"/>
    </source>
</evidence>
<reference evidence="9 10" key="1">
    <citation type="submission" date="2024-05" db="EMBL/GenBank/DDBJ databases">
        <authorList>
            <person name="Haq I."/>
            <person name="Ullah Z."/>
            <person name="Ahmad R."/>
            <person name="Li M."/>
            <person name="Tong Y."/>
        </authorList>
    </citation>
    <scope>NUCLEOTIDE SEQUENCE [LARGE SCALE GENOMIC DNA]</scope>
    <source>
        <strain evidence="9 10">16A2E</strain>
    </source>
</reference>
<keyword evidence="10" id="KW-1185">Reference proteome</keyword>
<dbReference type="RefSeq" id="WP_345824622.1">
    <property type="nucleotide sequence ID" value="NZ_JBDIML010000002.1"/>
</dbReference>
<name>A0ABU9XHG2_9BACI</name>
<dbReference type="InterPro" id="IPR031475">
    <property type="entry name" value="NBD_C"/>
</dbReference>
<evidence type="ECO:0000256" key="2">
    <source>
        <dbReference type="ARBA" id="ARBA00022679"/>
    </source>
</evidence>
<dbReference type="Pfam" id="PF17042">
    <property type="entry name" value="NBD_C"/>
    <property type="match status" value="1"/>
</dbReference>
<dbReference type="InterPro" id="IPR010737">
    <property type="entry name" value="4-carb_acid_sugar_kinase_N"/>
</dbReference>
<keyword evidence="4 9" id="KW-0418">Kinase</keyword>
<dbReference type="Proteomes" id="UP001444625">
    <property type="component" value="Unassembled WGS sequence"/>
</dbReference>
<proteinExistence type="inferred from homology"/>
<dbReference type="Gene3D" id="3.40.980.20">
    <property type="entry name" value="Four-carbon acid sugar kinase, nucleotide binding domain"/>
    <property type="match status" value="1"/>
</dbReference>
<dbReference type="InterPro" id="IPR042213">
    <property type="entry name" value="NBD_C_sf"/>
</dbReference>
<evidence type="ECO:0000256" key="4">
    <source>
        <dbReference type="ARBA" id="ARBA00022777"/>
    </source>
</evidence>
<gene>
    <name evidence="9" type="ORF">ABC228_08175</name>
</gene>
<organism evidence="9 10">
    <name type="scientific">Ornithinibacillus xuwenensis</name>
    <dbReference type="NCBI Taxonomy" id="3144668"/>
    <lineage>
        <taxon>Bacteria</taxon>
        <taxon>Bacillati</taxon>
        <taxon>Bacillota</taxon>
        <taxon>Bacilli</taxon>
        <taxon>Bacillales</taxon>
        <taxon>Bacillaceae</taxon>
        <taxon>Ornithinibacillus</taxon>
    </lineage>
</organism>
<dbReference type="EMBL" id="JBDIML010000002">
    <property type="protein sequence ID" value="MEN2767161.1"/>
    <property type="molecule type" value="Genomic_DNA"/>
</dbReference>
<evidence type="ECO:0000259" key="7">
    <source>
        <dbReference type="Pfam" id="PF07005"/>
    </source>
</evidence>
<comment type="similarity">
    <text evidence="1">Belongs to the four-carbon acid sugar kinase family.</text>
</comment>
<keyword evidence="5" id="KW-0067">ATP-binding</keyword>
<sequence>MKVGVVADDLTGANATGVRLSKQGFTSATVVFNDNIPDMEELNAVCIDTDSRYASDHIVVNRVKNATRKFRDWGAKVICKRIDSTVRGKIGLEIDTVLEEVGETSVAIVVASFPDSGRVCSGGYLLVEGIPVQETDVAKDPVMPITKSYVPSIIEEQSKFEVGHIGLDKVLSDMKKMKVAIEEQINQGKRIIVVDAVTDEDIEEIAEAMALIQNISLVPVDPGPLTAAYSKAFTHQRTEQSKVIVTVGSVTSLSGHQLRYLKDKTNSTPVYVSAEKLATMKDSWEEEVDRAINVALERIKEDDVLIITTHKEGNGLIDFKTIAARENTTQDALAKRITDGLAKITRLLIEQTDYPIQGCFTSGGDVTASLCALSMASGIKLEDEVLPLAAYGTLIGGHFPGLPIVTKGGMVGDKKSIYASVKYLKTKRSAAR</sequence>
<comment type="caution">
    <text evidence="9">The sequence shown here is derived from an EMBL/GenBank/DDBJ whole genome shotgun (WGS) entry which is preliminary data.</text>
</comment>